<keyword evidence="3" id="KW-0862">Zinc</keyword>
<comment type="caution">
    <text evidence="7">The sequence shown here is derived from an EMBL/GenBank/DDBJ whole genome shotgun (WGS) entry which is preliminary data.</text>
</comment>
<feature type="region of interest" description="Disordered" evidence="5">
    <location>
        <begin position="220"/>
        <end position="242"/>
    </location>
</feature>
<protein>
    <recommendedName>
        <fullName evidence="6">C2H2-type domain-containing protein</fullName>
    </recommendedName>
</protein>
<evidence type="ECO:0000313" key="7">
    <source>
        <dbReference type="EMBL" id="KAG2371601.1"/>
    </source>
</evidence>
<dbReference type="GO" id="GO:0008270">
    <property type="term" value="F:zinc ion binding"/>
    <property type="evidence" value="ECO:0007669"/>
    <property type="project" value="UniProtKB-KW"/>
</dbReference>
<feature type="domain" description="C2H2-type" evidence="6">
    <location>
        <begin position="194"/>
        <end position="221"/>
    </location>
</feature>
<dbReference type="InterPro" id="IPR013087">
    <property type="entry name" value="Znf_C2H2_type"/>
</dbReference>
<dbReference type="AlphaFoldDB" id="A0A8T0JH82"/>
<dbReference type="SUPFAM" id="SSF57667">
    <property type="entry name" value="beta-beta-alpha zinc fingers"/>
    <property type="match status" value="1"/>
</dbReference>
<gene>
    <name evidence="7" type="ORF">HKW66_Vig0217750</name>
</gene>
<evidence type="ECO:0000256" key="4">
    <source>
        <dbReference type="PROSITE-ProRule" id="PRU00042"/>
    </source>
</evidence>
<evidence type="ECO:0000256" key="5">
    <source>
        <dbReference type="SAM" id="MobiDB-lite"/>
    </source>
</evidence>
<proteinExistence type="predicted"/>
<dbReference type="PROSITE" id="PS50157">
    <property type="entry name" value="ZINC_FINGER_C2H2_2"/>
    <property type="match status" value="1"/>
</dbReference>
<accession>A0A8T0JH82</accession>
<keyword evidence="1" id="KW-0479">Metal-binding</keyword>
<evidence type="ECO:0000256" key="3">
    <source>
        <dbReference type="ARBA" id="ARBA00022833"/>
    </source>
</evidence>
<dbReference type="FunFam" id="3.30.160.60:FF:000446">
    <property type="entry name" value="Zinc finger protein"/>
    <property type="match status" value="1"/>
</dbReference>
<keyword evidence="2 4" id="KW-0863">Zinc-finger</keyword>
<dbReference type="EMBL" id="JABFOF010000011">
    <property type="protein sequence ID" value="KAG2371601.1"/>
    <property type="molecule type" value="Genomic_DNA"/>
</dbReference>
<dbReference type="InterPro" id="IPR036236">
    <property type="entry name" value="Znf_C2H2_sf"/>
</dbReference>
<dbReference type="PANTHER" id="PTHR47591:SF1">
    <property type="entry name" value="ZINC FINGER PROTEIN ZAT2-RELATED"/>
    <property type="match status" value="1"/>
</dbReference>
<name>A0A8T0JH82_PHAAN</name>
<sequence length="365" mass="39986">MDLLLLHPQSTPSNFLPPRAVLRGNLRMASMAAIGARCFLIAGCEMTMDKNPDSDAAEERYRMSDTLQNEGGGHSLCLGFETFGFCRSFATTHSIVLVVVSVPVVNISKIITLIVFGFDERVLIAMQGGTNEGEARYDLDSGGEARYDLNVEPGCGGEEGEALARADEVHGKKQSADDAAKSKTTKWVMVDGNPTCSVCGKTFSSKKSLFGHMRSHTEKATKGIQSNAPIVGASSNSTSSSTLSDDLAVDLSRVLRGWSITAKRGRISSCSKLDSGLEEGDKIEPRMQEAAYELMLLARGSPKCEQEVGAYQIQEHPFNTRMMKKLLSKKFRAPKEKNMIRGICKLSMNQLVKFQMMWKMISYLI</sequence>
<organism evidence="7 8">
    <name type="scientific">Phaseolus angularis</name>
    <name type="common">Azuki bean</name>
    <name type="synonym">Vigna angularis</name>
    <dbReference type="NCBI Taxonomy" id="3914"/>
    <lineage>
        <taxon>Eukaryota</taxon>
        <taxon>Viridiplantae</taxon>
        <taxon>Streptophyta</taxon>
        <taxon>Embryophyta</taxon>
        <taxon>Tracheophyta</taxon>
        <taxon>Spermatophyta</taxon>
        <taxon>Magnoliopsida</taxon>
        <taxon>eudicotyledons</taxon>
        <taxon>Gunneridae</taxon>
        <taxon>Pentapetalae</taxon>
        <taxon>rosids</taxon>
        <taxon>fabids</taxon>
        <taxon>Fabales</taxon>
        <taxon>Fabaceae</taxon>
        <taxon>Papilionoideae</taxon>
        <taxon>50 kb inversion clade</taxon>
        <taxon>NPAAA clade</taxon>
        <taxon>indigoferoid/millettioid clade</taxon>
        <taxon>Phaseoleae</taxon>
        <taxon>Vigna</taxon>
    </lineage>
</organism>
<dbReference type="PANTHER" id="PTHR47591">
    <property type="entry name" value="ZINC FINGER PROTEIN ZAT2-RELATED"/>
    <property type="match status" value="1"/>
</dbReference>
<evidence type="ECO:0000259" key="6">
    <source>
        <dbReference type="PROSITE" id="PS50157"/>
    </source>
</evidence>
<dbReference type="Gene3D" id="3.30.160.60">
    <property type="entry name" value="Classic Zinc Finger"/>
    <property type="match status" value="1"/>
</dbReference>
<feature type="compositionally biased region" description="Low complexity" evidence="5">
    <location>
        <begin position="233"/>
        <end position="242"/>
    </location>
</feature>
<reference evidence="7 8" key="1">
    <citation type="submission" date="2020-05" db="EMBL/GenBank/DDBJ databases">
        <title>Vigna angularis (adzuki bean) Var. LongXiaoDou No. 4 denovo assembly.</title>
        <authorList>
            <person name="Xiang H."/>
        </authorList>
    </citation>
    <scope>NUCLEOTIDE SEQUENCE [LARGE SCALE GENOMIC DNA]</scope>
    <source>
        <tissue evidence="7">Leaf</tissue>
    </source>
</reference>
<dbReference type="SMART" id="SM00355">
    <property type="entry name" value="ZnF_C2H2"/>
    <property type="match status" value="1"/>
</dbReference>
<dbReference type="Pfam" id="PF13912">
    <property type="entry name" value="zf-C2H2_6"/>
    <property type="match status" value="1"/>
</dbReference>
<evidence type="ECO:0000313" key="8">
    <source>
        <dbReference type="Proteomes" id="UP000743370"/>
    </source>
</evidence>
<evidence type="ECO:0000256" key="1">
    <source>
        <dbReference type="ARBA" id="ARBA00022723"/>
    </source>
</evidence>
<dbReference type="PROSITE" id="PS00028">
    <property type="entry name" value="ZINC_FINGER_C2H2_1"/>
    <property type="match status" value="1"/>
</dbReference>
<evidence type="ECO:0000256" key="2">
    <source>
        <dbReference type="ARBA" id="ARBA00022771"/>
    </source>
</evidence>
<dbReference type="Proteomes" id="UP000743370">
    <property type="component" value="Unassembled WGS sequence"/>
</dbReference>